<dbReference type="RefSeq" id="WP_097207301.1">
    <property type="nucleotide sequence ID" value="NZ_JACHXB010000002.1"/>
</dbReference>
<feature type="transmembrane region" description="Helical" evidence="1">
    <location>
        <begin position="18"/>
        <end position="42"/>
    </location>
</feature>
<proteinExistence type="predicted"/>
<feature type="transmembrane region" description="Helical" evidence="1">
    <location>
        <begin position="92"/>
        <end position="110"/>
    </location>
</feature>
<keyword evidence="1" id="KW-0812">Transmembrane</keyword>
<evidence type="ECO:0000313" key="3">
    <source>
        <dbReference type="EMBL" id="SNX97344.1"/>
    </source>
</evidence>
<protein>
    <recommendedName>
        <fullName evidence="2">DUF7144 domain-containing protein</fullName>
    </recommendedName>
</protein>
<keyword evidence="1" id="KW-1133">Transmembrane helix</keyword>
<keyword evidence="1" id="KW-0472">Membrane</keyword>
<feature type="transmembrane region" description="Helical" evidence="1">
    <location>
        <begin position="62"/>
        <end position="85"/>
    </location>
</feature>
<evidence type="ECO:0000259" key="2">
    <source>
        <dbReference type="Pfam" id="PF23636"/>
    </source>
</evidence>
<feature type="transmembrane region" description="Helical" evidence="1">
    <location>
        <begin position="116"/>
        <end position="133"/>
    </location>
</feature>
<evidence type="ECO:0000256" key="1">
    <source>
        <dbReference type="SAM" id="Phobius"/>
    </source>
</evidence>
<dbReference type="OrthoDB" id="4482242at2"/>
<organism evidence="3 4">
    <name type="scientific">Geodermatophilus sabuli</name>
    <dbReference type="NCBI Taxonomy" id="1564158"/>
    <lineage>
        <taxon>Bacteria</taxon>
        <taxon>Bacillati</taxon>
        <taxon>Actinomycetota</taxon>
        <taxon>Actinomycetes</taxon>
        <taxon>Geodermatophilales</taxon>
        <taxon>Geodermatophilaceae</taxon>
        <taxon>Geodermatophilus</taxon>
    </lineage>
</organism>
<reference evidence="3 4" key="1">
    <citation type="submission" date="2017-09" db="EMBL/GenBank/DDBJ databases">
        <authorList>
            <person name="Ehlers B."/>
            <person name="Leendertz F.H."/>
        </authorList>
    </citation>
    <scope>NUCLEOTIDE SEQUENCE [LARGE SCALE GENOMIC DNA]</scope>
    <source>
        <strain evidence="3 4">DSM 46844</strain>
    </source>
</reference>
<gene>
    <name evidence="3" type="ORF">SAMN06893097_106294</name>
</gene>
<feature type="domain" description="DUF7144" evidence="2">
    <location>
        <begin position="18"/>
        <end position="134"/>
    </location>
</feature>
<evidence type="ECO:0000313" key="4">
    <source>
        <dbReference type="Proteomes" id="UP000219514"/>
    </source>
</evidence>
<keyword evidence="4" id="KW-1185">Reference proteome</keyword>
<dbReference type="Pfam" id="PF23636">
    <property type="entry name" value="DUF7144"/>
    <property type="match status" value="1"/>
</dbReference>
<dbReference type="EMBL" id="OBDO01000006">
    <property type="protein sequence ID" value="SNX97344.1"/>
    <property type="molecule type" value="Genomic_DNA"/>
</dbReference>
<dbReference type="InterPro" id="IPR055568">
    <property type="entry name" value="DUF7144"/>
</dbReference>
<accession>A0A285EGL8</accession>
<name>A0A285EGL8_9ACTN</name>
<sequence length="139" mass="14605">MGSPPPPGRTPSAAWQNWAYAGAGIMALMGVFWALLGVVALLDAHHVTVRTNELLVLESHVAWGWVHLIGGLLALTAGAGILWGGHRWARRAAVIVAVLGAVVNFGFLAASPVWSTSVIALGVVAVYALTVHGRELDER</sequence>
<dbReference type="Proteomes" id="UP000219514">
    <property type="component" value="Unassembled WGS sequence"/>
</dbReference>
<dbReference type="AlphaFoldDB" id="A0A285EGL8"/>